<evidence type="ECO:0000256" key="5">
    <source>
        <dbReference type="ARBA" id="ARBA00022692"/>
    </source>
</evidence>
<keyword evidence="2" id="KW-1003">Cell membrane</keyword>
<evidence type="ECO:0000256" key="11">
    <source>
        <dbReference type="ARBA" id="ARBA00023136"/>
    </source>
</evidence>
<feature type="domain" description="HAMP" evidence="13">
    <location>
        <begin position="310"/>
        <end position="365"/>
    </location>
</feature>
<keyword evidence="10" id="KW-0902">Two-component regulatory system</keyword>
<gene>
    <name evidence="14" type="ORF">H8730_15295</name>
</gene>
<dbReference type="InterPro" id="IPR050640">
    <property type="entry name" value="Bact_2-comp_sensor_kinase"/>
</dbReference>
<dbReference type="PROSITE" id="PS50885">
    <property type="entry name" value="HAMP"/>
    <property type="match status" value="1"/>
</dbReference>
<dbReference type="SUPFAM" id="SSF55874">
    <property type="entry name" value="ATPase domain of HSP90 chaperone/DNA topoisomerase II/histidine kinase"/>
    <property type="match status" value="1"/>
</dbReference>
<dbReference type="AlphaFoldDB" id="A0A926I240"/>
<keyword evidence="5 12" id="KW-0812">Transmembrane</keyword>
<evidence type="ECO:0000256" key="8">
    <source>
        <dbReference type="ARBA" id="ARBA00022840"/>
    </source>
</evidence>
<dbReference type="Gene3D" id="3.30.565.10">
    <property type="entry name" value="Histidine kinase-like ATPase, C-terminal domain"/>
    <property type="match status" value="1"/>
</dbReference>
<dbReference type="RefSeq" id="WP_249290109.1">
    <property type="nucleotide sequence ID" value="NZ_JACRSQ010000036.1"/>
</dbReference>
<keyword evidence="15" id="KW-1185">Reference proteome</keyword>
<feature type="transmembrane region" description="Helical" evidence="12">
    <location>
        <begin position="289"/>
        <end position="309"/>
    </location>
</feature>
<comment type="subcellular location">
    <subcellularLocation>
        <location evidence="1">Cell membrane</location>
        <topology evidence="1">Multi-pass membrane protein</topology>
    </subcellularLocation>
</comment>
<keyword evidence="7 14" id="KW-0418">Kinase</keyword>
<evidence type="ECO:0000256" key="7">
    <source>
        <dbReference type="ARBA" id="ARBA00022777"/>
    </source>
</evidence>
<dbReference type="InterPro" id="IPR003660">
    <property type="entry name" value="HAMP_dom"/>
</dbReference>
<proteinExistence type="predicted"/>
<dbReference type="Pfam" id="PF02518">
    <property type="entry name" value="HATPase_c"/>
    <property type="match status" value="1"/>
</dbReference>
<keyword evidence="11 12" id="KW-0472">Membrane</keyword>
<dbReference type="Gene3D" id="6.10.340.10">
    <property type="match status" value="1"/>
</dbReference>
<evidence type="ECO:0000313" key="15">
    <source>
        <dbReference type="Proteomes" id="UP000657006"/>
    </source>
</evidence>
<evidence type="ECO:0000256" key="1">
    <source>
        <dbReference type="ARBA" id="ARBA00004651"/>
    </source>
</evidence>
<dbReference type="EMBL" id="JACRSQ010000036">
    <property type="protein sequence ID" value="MBC8544909.1"/>
    <property type="molecule type" value="Genomic_DNA"/>
</dbReference>
<evidence type="ECO:0000256" key="4">
    <source>
        <dbReference type="ARBA" id="ARBA00022679"/>
    </source>
</evidence>
<protein>
    <submittedName>
        <fullName evidence="14">Sensor histidine kinase</fullName>
    </submittedName>
</protein>
<dbReference type="InterPro" id="IPR003594">
    <property type="entry name" value="HATPase_dom"/>
</dbReference>
<name>A0A926I240_9FIRM</name>
<evidence type="ECO:0000256" key="10">
    <source>
        <dbReference type="ARBA" id="ARBA00023012"/>
    </source>
</evidence>
<dbReference type="SUPFAM" id="SSF158472">
    <property type="entry name" value="HAMP domain-like"/>
    <property type="match status" value="1"/>
</dbReference>
<evidence type="ECO:0000259" key="13">
    <source>
        <dbReference type="PROSITE" id="PS50885"/>
    </source>
</evidence>
<dbReference type="InterPro" id="IPR036890">
    <property type="entry name" value="HATPase_C_sf"/>
</dbReference>
<evidence type="ECO:0000256" key="9">
    <source>
        <dbReference type="ARBA" id="ARBA00022989"/>
    </source>
</evidence>
<dbReference type="CDD" id="cd06225">
    <property type="entry name" value="HAMP"/>
    <property type="match status" value="1"/>
</dbReference>
<evidence type="ECO:0000256" key="12">
    <source>
        <dbReference type="SAM" id="Phobius"/>
    </source>
</evidence>
<keyword evidence="9 12" id="KW-1133">Transmembrane helix</keyword>
<dbReference type="GO" id="GO:0000155">
    <property type="term" value="F:phosphorelay sensor kinase activity"/>
    <property type="evidence" value="ECO:0007669"/>
    <property type="project" value="InterPro"/>
</dbReference>
<reference evidence="14" key="1">
    <citation type="submission" date="2020-08" db="EMBL/GenBank/DDBJ databases">
        <title>Genome public.</title>
        <authorList>
            <person name="Liu C."/>
            <person name="Sun Q."/>
        </authorList>
    </citation>
    <scope>NUCLEOTIDE SEQUENCE</scope>
    <source>
        <strain evidence="14">NSJ-32</strain>
    </source>
</reference>
<dbReference type="Proteomes" id="UP000657006">
    <property type="component" value="Unassembled WGS sequence"/>
</dbReference>
<accession>A0A926I240</accession>
<keyword evidence="4" id="KW-0808">Transferase</keyword>
<dbReference type="PANTHER" id="PTHR34220">
    <property type="entry name" value="SENSOR HISTIDINE KINASE YPDA"/>
    <property type="match status" value="1"/>
</dbReference>
<dbReference type="GO" id="GO:0005886">
    <property type="term" value="C:plasma membrane"/>
    <property type="evidence" value="ECO:0007669"/>
    <property type="project" value="UniProtKB-SubCell"/>
</dbReference>
<keyword evidence="3" id="KW-0597">Phosphoprotein</keyword>
<evidence type="ECO:0000256" key="6">
    <source>
        <dbReference type="ARBA" id="ARBA00022741"/>
    </source>
</evidence>
<dbReference type="Pfam" id="PF00672">
    <property type="entry name" value="HAMP"/>
    <property type="match status" value="1"/>
</dbReference>
<organism evidence="14 15">
    <name type="scientific">Bianquea renquensis</name>
    <dbReference type="NCBI Taxonomy" id="2763661"/>
    <lineage>
        <taxon>Bacteria</taxon>
        <taxon>Bacillati</taxon>
        <taxon>Bacillota</taxon>
        <taxon>Clostridia</taxon>
        <taxon>Eubacteriales</taxon>
        <taxon>Bianqueaceae</taxon>
        <taxon>Bianquea</taxon>
    </lineage>
</organism>
<dbReference type="PROSITE" id="PS51257">
    <property type="entry name" value="PROKAR_LIPOPROTEIN"/>
    <property type="match status" value="1"/>
</dbReference>
<dbReference type="SMART" id="SM00387">
    <property type="entry name" value="HATPase_c"/>
    <property type="match status" value="1"/>
</dbReference>
<evidence type="ECO:0000313" key="14">
    <source>
        <dbReference type="EMBL" id="MBC8544909.1"/>
    </source>
</evidence>
<evidence type="ECO:0000256" key="2">
    <source>
        <dbReference type="ARBA" id="ARBA00022475"/>
    </source>
</evidence>
<dbReference type="GO" id="GO:0005524">
    <property type="term" value="F:ATP binding"/>
    <property type="evidence" value="ECO:0007669"/>
    <property type="project" value="UniProtKB-KW"/>
</dbReference>
<dbReference type="PANTHER" id="PTHR34220:SF11">
    <property type="entry name" value="SENSOR PROTEIN KINASE HPTS"/>
    <property type="match status" value="1"/>
</dbReference>
<keyword evidence="6" id="KW-0547">Nucleotide-binding</keyword>
<dbReference type="InterPro" id="IPR010559">
    <property type="entry name" value="Sig_transdc_His_kin_internal"/>
</dbReference>
<evidence type="ECO:0000256" key="3">
    <source>
        <dbReference type="ARBA" id="ARBA00022553"/>
    </source>
</evidence>
<keyword evidence="8" id="KW-0067">ATP-binding</keyword>
<dbReference type="SMART" id="SM00304">
    <property type="entry name" value="HAMP"/>
    <property type="match status" value="1"/>
</dbReference>
<comment type="caution">
    <text evidence="14">The sequence shown here is derived from an EMBL/GenBank/DDBJ whole genome shotgun (WGS) entry which is preliminary data.</text>
</comment>
<sequence length="595" mass="68136">MKHIKTQMLFYTSMAIFLSCLFINLVSSATFTKLYTKEVYRSCESQALQILQGVDQKVQAVEDSVRLIFTEQSTMNYLTQTDFNHPDGLVHEAYRRVDWVLNSFQQQFPQFVGMLFYNGKESIYKYNYYNPSLDAIKEFLTPEVIDENTQTDRFSWKGVYPVNNQIAQENAYIVTRNFVDYQNLNRLGVIVILLEEDVFSAIYRPIKETSGAQVYLFNETNQPVEGYDQASMENLQRNLQGIQVGQGDVVQVKADNNGSLFTLSTSTITGWTICVEIPMDVLTNSMRNLIVINTLVSILIVTLFGLILFRYISRITNDIVCVANAMQVVEENNFSLRLHSNRKDEIGLIYVGFNTMAENLGKYFQRAMQEEKSKNEAEIRAMFHQIKPHFLYNTLASIRMTAMKQGCVEVVDMLGTLNRLLRNTINVRNHFISLEEELNNLRDYIKICSVRYNNQIQFSIQVPHELLSCQVPNMIIQPLVENAIEHGVSETVSEAEGAASIEIRAFQQEEELWIQVRDNGTGMTDMELSAVMQESSTAEREGHIGIHNIHSRLKILYGESCGVWIESEKNQYTCVTLKLKVRGRLGEEMGGESDC</sequence>
<dbReference type="Pfam" id="PF06580">
    <property type="entry name" value="His_kinase"/>
    <property type="match status" value="1"/>
</dbReference>